<organism evidence="2 3">
    <name type="scientific">Liparis tanakae</name>
    <name type="common">Tanaka's snailfish</name>
    <dbReference type="NCBI Taxonomy" id="230148"/>
    <lineage>
        <taxon>Eukaryota</taxon>
        <taxon>Metazoa</taxon>
        <taxon>Chordata</taxon>
        <taxon>Craniata</taxon>
        <taxon>Vertebrata</taxon>
        <taxon>Euteleostomi</taxon>
        <taxon>Actinopterygii</taxon>
        <taxon>Neopterygii</taxon>
        <taxon>Teleostei</taxon>
        <taxon>Neoteleostei</taxon>
        <taxon>Acanthomorphata</taxon>
        <taxon>Eupercaria</taxon>
        <taxon>Perciformes</taxon>
        <taxon>Cottioidei</taxon>
        <taxon>Cottales</taxon>
        <taxon>Liparidae</taxon>
        <taxon>Liparis</taxon>
    </lineage>
</organism>
<comment type="caution">
    <text evidence="2">The sequence shown here is derived from an EMBL/GenBank/DDBJ whole genome shotgun (WGS) entry which is preliminary data.</text>
</comment>
<feature type="compositionally biased region" description="Basic and acidic residues" evidence="1">
    <location>
        <begin position="52"/>
        <end position="66"/>
    </location>
</feature>
<sequence>MEEEEEGWSNPGLTAKRQNAEKPRLKKRLNHVREEEEEEEEEDGGGPAEQCDPDRPRRRPAEENTD</sequence>
<dbReference type="EMBL" id="SRLO01001136">
    <property type="protein sequence ID" value="TNN41086.1"/>
    <property type="molecule type" value="Genomic_DNA"/>
</dbReference>
<evidence type="ECO:0000256" key="1">
    <source>
        <dbReference type="SAM" id="MobiDB-lite"/>
    </source>
</evidence>
<name>A0A4Z2FIR3_9TELE</name>
<reference evidence="2 3" key="1">
    <citation type="submission" date="2019-03" db="EMBL/GenBank/DDBJ databases">
        <title>First draft genome of Liparis tanakae, snailfish: a comprehensive survey of snailfish specific genes.</title>
        <authorList>
            <person name="Kim W."/>
            <person name="Song I."/>
            <person name="Jeong J.-H."/>
            <person name="Kim D."/>
            <person name="Kim S."/>
            <person name="Ryu S."/>
            <person name="Song J.Y."/>
            <person name="Lee S.K."/>
        </authorList>
    </citation>
    <scope>NUCLEOTIDE SEQUENCE [LARGE SCALE GENOMIC DNA]</scope>
    <source>
        <tissue evidence="2">Muscle</tissue>
    </source>
</reference>
<dbReference type="Proteomes" id="UP000314294">
    <property type="component" value="Unassembled WGS sequence"/>
</dbReference>
<feature type="compositionally biased region" description="Acidic residues" evidence="1">
    <location>
        <begin position="35"/>
        <end position="44"/>
    </location>
</feature>
<gene>
    <name evidence="2" type="ORF">EYF80_048750</name>
</gene>
<protein>
    <submittedName>
        <fullName evidence="2">Uncharacterized protein</fullName>
    </submittedName>
</protein>
<dbReference type="AlphaFoldDB" id="A0A4Z2FIR3"/>
<feature type="region of interest" description="Disordered" evidence="1">
    <location>
        <begin position="1"/>
        <end position="66"/>
    </location>
</feature>
<evidence type="ECO:0000313" key="2">
    <source>
        <dbReference type="EMBL" id="TNN41086.1"/>
    </source>
</evidence>
<evidence type="ECO:0000313" key="3">
    <source>
        <dbReference type="Proteomes" id="UP000314294"/>
    </source>
</evidence>
<keyword evidence="3" id="KW-1185">Reference proteome</keyword>
<accession>A0A4Z2FIR3</accession>
<proteinExistence type="predicted"/>